<evidence type="ECO:0000256" key="20">
    <source>
        <dbReference type="SAM" id="SignalP"/>
    </source>
</evidence>
<dbReference type="RefSeq" id="XP_013085501.2">
    <property type="nucleotide sequence ID" value="XM_013230047.2"/>
</dbReference>
<dbReference type="GO" id="GO:0016020">
    <property type="term" value="C:membrane"/>
    <property type="evidence" value="ECO:0007669"/>
    <property type="project" value="UniProtKB-SubCell"/>
</dbReference>
<comment type="cofactor">
    <cofactor evidence="1">
        <name>heme b</name>
        <dbReference type="ChEBI" id="CHEBI:60344"/>
    </cofactor>
</comment>
<dbReference type="PROSITE" id="PS50836">
    <property type="entry name" value="DOMON"/>
    <property type="match status" value="1"/>
</dbReference>
<dbReference type="Gene3D" id="1.20.120.1770">
    <property type="match status" value="1"/>
</dbReference>
<dbReference type="Pfam" id="PF03188">
    <property type="entry name" value="Cytochrom_B561"/>
    <property type="match status" value="1"/>
</dbReference>
<evidence type="ECO:0000256" key="8">
    <source>
        <dbReference type="ARBA" id="ARBA00022529"/>
    </source>
</evidence>
<keyword evidence="13" id="KW-0249">Electron transport</keyword>
<keyword evidence="16" id="KW-0044">Antibiotic</keyword>
<dbReference type="Gene3D" id="2.60.40.4060">
    <property type="entry name" value="Reeler domain"/>
    <property type="match status" value="1"/>
</dbReference>
<dbReference type="OrthoDB" id="6418377at2759"/>
<dbReference type="GO" id="GO:0005576">
    <property type="term" value="C:extracellular region"/>
    <property type="evidence" value="ECO:0007669"/>
    <property type="project" value="UniProtKB-SubCell"/>
</dbReference>
<evidence type="ECO:0000256" key="18">
    <source>
        <dbReference type="ARBA" id="ARBA00023180"/>
    </source>
</evidence>
<feature type="transmembrane region" description="Helical" evidence="19">
    <location>
        <begin position="386"/>
        <end position="407"/>
    </location>
</feature>
<name>A0A2C9JVV9_BIOGL</name>
<dbReference type="PROSITE" id="PS51019">
    <property type="entry name" value="REELIN"/>
    <property type="match status" value="1"/>
</dbReference>
<evidence type="ECO:0000256" key="19">
    <source>
        <dbReference type="SAM" id="Phobius"/>
    </source>
</evidence>
<evidence type="ECO:0000256" key="15">
    <source>
        <dbReference type="ARBA" id="ARBA00023004"/>
    </source>
</evidence>
<feature type="transmembrane region" description="Helical" evidence="19">
    <location>
        <begin position="576"/>
        <end position="600"/>
    </location>
</feature>
<evidence type="ECO:0000256" key="17">
    <source>
        <dbReference type="ARBA" id="ARBA00023136"/>
    </source>
</evidence>
<dbReference type="InterPro" id="IPR051237">
    <property type="entry name" value="Ferric-chelate_Red/DefProt"/>
</dbReference>
<dbReference type="CDD" id="cd08760">
    <property type="entry name" value="Cyt_b561_FRRS1_like"/>
    <property type="match status" value="1"/>
</dbReference>
<keyword evidence="10 19" id="KW-0812">Transmembrane</keyword>
<dbReference type="PANTHER" id="PTHR45828:SF9">
    <property type="entry name" value="CELL WALL INTEGRITY AND STRESS RESPONSE COMPONENT 4-LIKE-RELATED"/>
    <property type="match status" value="1"/>
</dbReference>
<feature type="transmembrane region" description="Helical" evidence="19">
    <location>
        <begin position="428"/>
        <end position="448"/>
    </location>
</feature>
<evidence type="ECO:0000256" key="6">
    <source>
        <dbReference type="ARBA" id="ARBA00022448"/>
    </source>
</evidence>
<dbReference type="GO" id="GO:0042742">
    <property type="term" value="P:defense response to bacterium"/>
    <property type="evidence" value="ECO:0007669"/>
    <property type="project" value="UniProtKB-KW"/>
</dbReference>
<comment type="subcellular location">
    <subcellularLocation>
        <location evidence="2">Membrane</location>
        <topology evidence="2">Multi-pass membrane protein</topology>
    </subcellularLocation>
    <subcellularLocation>
        <location evidence="3">Secreted</location>
    </subcellularLocation>
</comment>
<evidence type="ECO:0000259" key="21">
    <source>
        <dbReference type="PROSITE" id="PS50836"/>
    </source>
</evidence>
<feature type="signal peptide" evidence="20">
    <location>
        <begin position="1"/>
        <end position="23"/>
    </location>
</feature>
<evidence type="ECO:0000256" key="12">
    <source>
        <dbReference type="ARBA" id="ARBA00022859"/>
    </source>
</evidence>
<accession>A0A2C9JVV9</accession>
<evidence type="ECO:0000256" key="1">
    <source>
        <dbReference type="ARBA" id="ARBA00001970"/>
    </source>
</evidence>
<evidence type="ECO:0000256" key="5">
    <source>
        <dbReference type="ARBA" id="ARBA00009195"/>
    </source>
</evidence>
<dbReference type="GO" id="GO:0045087">
    <property type="term" value="P:innate immune response"/>
    <property type="evidence" value="ECO:0007669"/>
    <property type="project" value="UniProtKB-KW"/>
</dbReference>
<dbReference type="EnsemblMetazoa" id="BGLB008845-RB">
    <property type="protein sequence ID" value="BGLB008845-PB"/>
    <property type="gene ID" value="BGLB008845"/>
</dbReference>
<dbReference type="CDD" id="cd09628">
    <property type="entry name" value="DOMON_SDR_2_like"/>
    <property type="match status" value="1"/>
</dbReference>
<feature type="domain" description="DOMON" evidence="21">
    <location>
        <begin position="215"/>
        <end position="342"/>
    </location>
</feature>
<evidence type="ECO:0000256" key="14">
    <source>
        <dbReference type="ARBA" id="ARBA00022989"/>
    </source>
</evidence>
<keyword evidence="17 19" id="KW-0472">Membrane</keyword>
<dbReference type="AlphaFoldDB" id="A0A2C9JVV9"/>
<sequence>MWPRRVLTIAWIMLNTACINVESYSVGAPSGTCFTRYPKHKTAAQTSAPPYDIQVSPNQYKAGDTITLTVVSKDGATFKGLQMAAFRATGNDEEILGQFIEFPEDKIKSFTCVGSYKNNMITHKNEKPAWNVTVKWRAPETNVGDILFKTSLVQVYDLFWVDLKTDLLALNHSNIVESSYKAIKATQLISEINFSECGETKGCLLYPATCSGTDCVAAVTFHYDTDSGNYQFELMSSNQQDYVSLGFSDDNLMGKDEVVLCISKNGNLNIQHGWNPSYHYERKLTRFLSQAEIRASDGRLQCRFMLPRFSSVVTVNQEADVLEYFNQTFDHSERWYLQIAWGKVIPASDVISKHEESPAVSYQKIDLKKNEIFTGSSYGYLVQAHATLMIVAWIFLTGIVTVISRHYRDWMPRTRWFGTKVWFQIHRALAIGVVSLTVIAFTCVFSQFGLEIRKSSVPHSYVGLTVLTLVILQLIFGMLRPGPDDQVRVYFNWGHQVLGQIIHLLAAVTMFLGFNMKQTVYNVKSFGTTVLCVWLVGQLAWHIIFEIIKCKGKRQESSSINGEVEKDKKDKTSKSLTLVLLLYALFLLIVTIAAMSAVFIY</sequence>
<feature type="transmembrane region" description="Helical" evidence="19">
    <location>
        <begin position="491"/>
        <end position="514"/>
    </location>
</feature>
<dbReference type="Proteomes" id="UP000076420">
    <property type="component" value="Unassembled WGS sequence"/>
</dbReference>
<keyword evidence="6" id="KW-0813">Transport</keyword>
<dbReference type="Pfam" id="PF02014">
    <property type="entry name" value="Reeler"/>
    <property type="match status" value="1"/>
</dbReference>
<evidence type="ECO:0008006" key="26">
    <source>
        <dbReference type="Google" id="ProtNLM"/>
    </source>
</evidence>
<evidence type="ECO:0000256" key="3">
    <source>
        <dbReference type="ARBA" id="ARBA00004613"/>
    </source>
</evidence>
<keyword evidence="7" id="KW-0964">Secreted</keyword>
<dbReference type="STRING" id="6526.A0A2C9JVV9"/>
<evidence type="ECO:0000256" key="7">
    <source>
        <dbReference type="ARBA" id="ARBA00022525"/>
    </source>
</evidence>
<keyword evidence="18" id="KW-0325">Glycoprotein</keyword>
<dbReference type="Pfam" id="PF03351">
    <property type="entry name" value="DOMON"/>
    <property type="match status" value="1"/>
</dbReference>
<reference evidence="24" key="1">
    <citation type="submission" date="2020-05" db="UniProtKB">
        <authorList>
            <consortium name="EnsemblMetazoa"/>
        </authorList>
    </citation>
    <scope>IDENTIFICATION</scope>
    <source>
        <strain evidence="24">BB02</strain>
    </source>
</reference>
<evidence type="ECO:0000259" key="23">
    <source>
        <dbReference type="PROSITE" id="PS51019"/>
    </source>
</evidence>
<proteinExistence type="inferred from homology"/>
<evidence type="ECO:0000256" key="13">
    <source>
        <dbReference type="ARBA" id="ARBA00022982"/>
    </source>
</evidence>
<evidence type="ECO:0000256" key="16">
    <source>
        <dbReference type="ARBA" id="ARBA00023022"/>
    </source>
</evidence>
<evidence type="ECO:0000256" key="4">
    <source>
        <dbReference type="ARBA" id="ARBA00008501"/>
    </source>
</evidence>
<feature type="domain" description="Reelin" evidence="23">
    <location>
        <begin position="10"/>
        <end position="186"/>
    </location>
</feature>
<organism evidence="24 25">
    <name type="scientific">Biomphalaria glabrata</name>
    <name type="common">Bloodfluke planorb</name>
    <name type="synonym">Freshwater snail</name>
    <dbReference type="NCBI Taxonomy" id="6526"/>
    <lineage>
        <taxon>Eukaryota</taxon>
        <taxon>Metazoa</taxon>
        <taxon>Spiralia</taxon>
        <taxon>Lophotrochozoa</taxon>
        <taxon>Mollusca</taxon>
        <taxon>Gastropoda</taxon>
        <taxon>Heterobranchia</taxon>
        <taxon>Euthyneura</taxon>
        <taxon>Panpulmonata</taxon>
        <taxon>Hygrophila</taxon>
        <taxon>Lymnaeoidea</taxon>
        <taxon>Planorbidae</taxon>
        <taxon>Biomphalaria</taxon>
    </lineage>
</organism>
<protein>
    <recommendedName>
        <fullName evidence="26">Ferric-chelate reductase 1</fullName>
    </recommendedName>
</protein>
<dbReference type="InterPro" id="IPR042307">
    <property type="entry name" value="Reeler_sf"/>
</dbReference>
<comment type="similarity">
    <text evidence="5">Belongs to the FRRS1 family.</text>
</comment>
<keyword evidence="15" id="KW-0408">Iron</keyword>
<keyword evidence="9" id="KW-0399">Innate immunity</keyword>
<dbReference type="InterPro" id="IPR002861">
    <property type="entry name" value="Reeler_dom"/>
</dbReference>
<dbReference type="InterPro" id="IPR005018">
    <property type="entry name" value="DOMON_domain"/>
</dbReference>
<feature type="domain" description="Cytochrome b561" evidence="22">
    <location>
        <begin position="348"/>
        <end position="552"/>
    </location>
</feature>
<dbReference type="InterPro" id="IPR006593">
    <property type="entry name" value="Cyt_b561/ferric_Rdtase_TM"/>
</dbReference>
<evidence type="ECO:0000256" key="10">
    <source>
        <dbReference type="ARBA" id="ARBA00022692"/>
    </source>
</evidence>
<evidence type="ECO:0000313" key="24">
    <source>
        <dbReference type="EnsemblMetazoa" id="BGLB008845-PB"/>
    </source>
</evidence>
<evidence type="ECO:0000259" key="22">
    <source>
        <dbReference type="PROSITE" id="PS50939"/>
    </source>
</evidence>
<dbReference type="VEuPathDB" id="VectorBase:BGLAX_038811"/>
<evidence type="ECO:0000256" key="2">
    <source>
        <dbReference type="ARBA" id="ARBA00004141"/>
    </source>
</evidence>
<dbReference type="PANTHER" id="PTHR45828">
    <property type="entry name" value="CYTOCHROME B561/FERRIC REDUCTASE TRANSMEMBRANE"/>
    <property type="match status" value="1"/>
</dbReference>
<dbReference type="PROSITE" id="PS50939">
    <property type="entry name" value="CYTOCHROME_B561"/>
    <property type="match status" value="1"/>
</dbReference>
<comment type="similarity">
    <text evidence="4">Belongs to the insect defense protein family.</text>
</comment>
<evidence type="ECO:0000313" key="25">
    <source>
        <dbReference type="Proteomes" id="UP000076420"/>
    </source>
</evidence>
<feature type="chain" id="PRO_5012406462" description="Ferric-chelate reductase 1" evidence="20">
    <location>
        <begin position="24"/>
        <end position="601"/>
    </location>
</feature>
<keyword evidence="12" id="KW-0391">Immunity</keyword>
<evidence type="ECO:0000256" key="11">
    <source>
        <dbReference type="ARBA" id="ARBA00022729"/>
    </source>
</evidence>
<keyword evidence="8" id="KW-0929">Antimicrobial</keyword>
<dbReference type="CDD" id="cd08544">
    <property type="entry name" value="Reeler"/>
    <property type="match status" value="1"/>
</dbReference>
<dbReference type="SMART" id="SM00665">
    <property type="entry name" value="B561"/>
    <property type="match status" value="1"/>
</dbReference>
<dbReference type="KEGG" id="bgt:106070202"/>
<keyword evidence="11 20" id="KW-0732">Signal</keyword>
<feature type="transmembrane region" description="Helical" evidence="19">
    <location>
        <begin position="460"/>
        <end position="479"/>
    </location>
</feature>
<gene>
    <name evidence="24" type="primary">106070202</name>
</gene>
<feature type="transmembrane region" description="Helical" evidence="19">
    <location>
        <begin position="526"/>
        <end position="545"/>
    </location>
</feature>
<evidence type="ECO:0000256" key="9">
    <source>
        <dbReference type="ARBA" id="ARBA00022588"/>
    </source>
</evidence>
<keyword evidence="14 19" id="KW-1133">Transmembrane helix</keyword>
<dbReference type="VEuPathDB" id="VectorBase:BGLB008845"/>